<dbReference type="AlphaFoldDB" id="C1DRB6"/>
<organism evidence="1 2">
    <name type="scientific">Azotobacter vinelandii (strain DJ / ATCC BAA-1303)</name>
    <dbReference type="NCBI Taxonomy" id="322710"/>
    <lineage>
        <taxon>Bacteria</taxon>
        <taxon>Pseudomonadati</taxon>
        <taxon>Pseudomonadota</taxon>
        <taxon>Gammaproteobacteria</taxon>
        <taxon>Pseudomonadales</taxon>
        <taxon>Pseudomonadaceae</taxon>
        <taxon>Azotobacter</taxon>
    </lineage>
</organism>
<dbReference type="GeneID" id="88186614"/>
<dbReference type="RefSeq" id="WP_012702151.1">
    <property type="nucleotide sequence ID" value="NC_012560.1"/>
</dbReference>
<dbReference type="NCBIfam" id="TIGR03751">
    <property type="entry name" value="conj_TIGR03751"/>
    <property type="match status" value="1"/>
</dbReference>
<dbReference type="EMBL" id="CP001157">
    <property type="protein sequence ID" value="ACO79774.1"/>
    <property type="molecule type" value="Genomic_DNA"/>
</dbReference>
<evidence type="ECO:0008006" key="3">
    <source>
        <dbReference type="Google" id="ProtNLM"/>
    </source>
</evidence>
<name>C1DRB6_AZOVD</name>
<evidence type="ECO:0000313" key="2">
    <source>
        <dbReference type="Proteomes" id="UP000002424"/>
    </source>
</evidence>
<dbReference type="HOGENOM" id="CLU_125516_0_0_6"/>
<dbReference type="eggNOG" id="ENOG502ZBPP">
    <property type="taxonomic scope" value="Bacteria"/>
</dbReference>
<dbReference type="KEGG" id="avn:Avin_36270"/>
<accession>C1DRB6</accession>
<dbReference type="Proteomes" id="UP000002424">
    <property type="component" value="Chromosome"/>
</dbReference>
<dbReference type="InterPro" id="IPR022262">
    <property type="entry name" value="Lipoprot_put"/>
</dbReference>
<proteinExistence type="predicted"/>
<reference evidence="1 2" key="1">
    <citation type="journal article" date="2009" name="J. Bacteriol.">
        <title>Genome sequence of Azotobacter vinelandii, an obligate aerobe specialized to support diverse anaerobic metabolic processes.</title>
        <authorList>
            <person name="Setubal J.C."/>
            <person name="dos Santos P."/>
            <person name="Goldman B.S."/>
            <person name="Ertesvag H."/>
            <person name="Espin G."/>
            <person name="Rubio L.M."/>
            <person name="Valla S."/>
            <person name="Almeida N.F."/>
            <person name="Balasubramanian D."/>
            <person name="Cromes L."/>
            <person name="Curatti L."/>
            <person name="Du Z."/>
            <person name="Godsy E."/>
            <person name="Goodner B."/>
            <person name="Hellner-Burris K."/>
            <person name="Hernandez J.A."/>
            <person name="Houmiel K."/>
            <person name="Imperial J."/>
            <person name="Kennedy C."/>
            <person name="Larson T.J."/>
            <person name="Latreille P."/>
            <person name="Ligon L.S."/>
            <person name="Lu J."/>
            <person name="Maerk M."/>
            <person name="Miller N.M."/>
            <person name="Norton S."/>
            <person name="O'Carroll I.P."/>
            <person name="Paulsen I."/>
            <person name="Raulfs E.C."/>
            <person name="Roemer R."/>
            <person name="Rosser J."/>
            <person name="Segura D."/>
            <person name="Slater S."/>
            <person name="Stricklin S.L."/>
            <person name="Studholme D.J."/>
            <person name="Sun J."/>
            <person name="Viana C.J."/>
            <person name="Wallin E."/>
            <person name="Wang B."/>
            <person name="Wheeler C."/>
            <person name="Zhu H."/>
            <person name="Dean D.R."/>
            <person name="Dixon R."/>
            <person name="Wood D."/>
        </authorList>
    </citation>
    <scope>NUCLEOTIDE SEQUENCE [LARGE SCALE GENOMIC DNA]</scope>
    <source>
        <strain evidence="2">DJ / ATCC BAA-1303</strain>
    </source>
</reference>
<dbReference type="OrthoDB" id="8863314at2"/>
<gene>
    <name evidence="1" type="ordered locus">Avin_36270</name>
</gene>
<dbReference type="STRING" id="322710.Avin_36270"/>
<keyword evidence="2" id="KW-1185">Reference proteome</keyword>
<evidence type="ECO:0000313" key="1">
    <source>
        <dbReference type="EMBL" id="ACO79774.1"/>
    </source>
</evidence>
<sequence length="148" mass="16392">MYLHTSTERRFLAGAWLTLALLGIGGCSTNKDKLLPHGATDMLDVWQQGTTGSAGSASGRMLLDARQALRRPLEPRQAAARNDNAAFTRTAENEIHSQFKRLPNPDLVMYVFPHLAGSDPVPVPGYTTVFPLYQRVQYAMPGERTEDY</sequence>
<protein>
    <recommendedName>
        <fullName evidence="3">Lipoprotein</fullName>
    </recommendedName>
</protein>
<dbReference type="EnsemblBacteria" id="ACO79774">
    <property type="protein sequence ID" value="ACO79774"/>
    <property type="gene ID" value="Avin_36270"/>
</dbReference>